<dbReference type="STRING" id="1612308.SAMN05444581_107165"/>
<keyword evidence="1" id="KW-0472">Membrane</keyword>
<keyword evidence="3" id="KW-1185">Reference proteome</keyword>
<dbReference type="Gene3D" id="1.10.287.710">
    <property type="entry name" value="Helix hairpin bin"/>
    <property type="match status" value="1"/>
</dbReference>
<feature type="transmembrane region" description="Helical" evidence="1">
    <location>
        <begin position="197"/>
        <end position="216"/>
    </location>
</feature>
<protein>
    <submittedName>
        <fullName evidence="2">Methane/ammonia monooxygenase subunit B</fullName>
    </submittedName>
</protein>
<dbReference type="Gene3D" id="2.60.120.570">
    <property type="entry name" value="Particulate methane monooxygenase, b subunit. Chain: A, domain 1"/>
    <property type="match status" value="1"/>
</dbReference>
<organism evidence="2 3">
    <name type="scientific">Methylocapsa palsarum</name>
    <dbReference type="NCBI Taxonomy" id="1612308"/>
    <lineage>
        <taxon>Bacteria</taxon>
        <taxon>Pseudomonadati</taxon>
        <taxon>Pseudomonadota</taxon>
        <taxon>Alphaproteobacteria</taxon>
        <taxon>Hyphomicrobiales</taxon>
        <taxon>Beijerinckiaceae</taxon>
        <taxon>Methylocapsa</taxon>
    </lineage>
</organism>
<evidence type="ECO:0000313" key="3">
    <source>
        <dbReference type="Proteomes" id="UP000198755"/>
    </source>
</evidence>
<name>A0A1I3Z8U0_9HYPH</name>
<sequence>MKTSLFKTLAHQVKRQAGRLFALGLAVGVVASMASAGTAEAHGEKSQAAFLRMRTLNWYDLKWSKTQINVNEEFTISGKLHIMNAWPAAVAEPRVAFLNMGMPGPVAVRKTSFIGEQFVPRSIALDKAKTYAFAMTARGRRPGRWHVHVQLSVETGGPIPGPGQYIEIKGSMADFTNPVTLLNGETIDLETYGINKIYVWHFLWMLAGAVYIGWWFKKGGFVGRFNAVANGEQDTIISPQERTAGAVVLAVTLLVIIVSYAVTSSQYPNTIPLQAGNIRNLTALPDLDSGLKVKYVRGSYQVPGRELVAEYIITNNGKEPVRIGEFGTAGLRFLNPDVFTQKPEYPDYLLADKGLTLSDNAPIGPGETKNITVTIKDARWDTERLSGLAYDVDSSFAGLMFFFTPSGERYPIETGGFVIPTFLPV</sequence>
<evidence type="ECO:0000313" key="2">
    <source>
        <dbReference type="EMBL" id="SFK40484.1"/>
    </source>
</evidence>
<evidence type="ECO:0000256" key="1">
    <source>
        <dbReference type="SAM" id="Phobius"/>
    </source>
</evidence>
<dbReference type="InterPro" id="IPR023301">
    <property type="entry name" value="NH3_CH4_mOase_suB_N"/>
</dbReference>
<dbReference type="Gene3D" id="2.60.40.1580">
    <property type="entry name" value="Particulate methane monooxygenase, b subunit. Chain: A, domain 3"/>
    <property type="match status" value="1"/>
</dbReference>
<proteinExistence type="predicted"/>
<dbReference type="Proteomes" id="UP000198755">
    <property type="component" value="Unassembled WGS sequence"/>
</dbReference>
<dbReference type="Pfam" id="PF04744">
    <property type="entry name" value="Monooxygenase_B"/>
    <property type="match status" value="1"/>
</dbReference>
<gene>
    <name evidence="2" type="ORF">SAMN05444581_107165</name>
</gene>
<keyword evidence="2" id="KW-0560">Oxidoreductase</keyword>
<keyword evidence="1" id="KW-1133">Transmembrane helix</keyword>
<dbReference type="GO" id="GO:0004497">
    <property type="term" value="F:monooxygenase activity"/>
    <property type="evidence" value="ECO:0007669"/>
    <property type="project" value="UniProtKB-KW"/>
</dbReference>
<dbReference type="InterPro" id="IPR006833">
    <property type="entry name" value="NH3_CH4_mOase_B"/>
</dbReference>
<keyword evidence="2" id="KW-0503">Monooxygenase</keyword>
<dbReference type="RefSeq" id="WP_091681684.1">
    <property type="nucleotide sequence ID" value="NZ_FOSN01000007.1"/>
</dbReference>
<accession>A0A1I3Z8U0</accession>
<dbReference type="EMBL" id="FOSN01000007">
    <property type="protein sequence ID" value="SFK40484.1"/>
    <property type="molecule type" value="Genomic_DNA"/>
</dbReference>
<dbReference type="InterPro" id="IPR023303">
    <property type="entry name" value="NH3_CH4_mOase_suB_C"/>
</dbReference>
<dbReference type="NCBIfam" id="NF041640">
    <property type="entry name" value="AmoB_BACT"/>
    <property type="match status" value="1"/>
</dbReference>
<reference evidence="2 3" key="1">
    <citation type="submission" date="2016-10" db="EMBL/GenBank/DDBJ databases">
        <authorList>
            <person name="de Groot N.N."/>
        </authorList>
    </citation>
    <scope>NUCLEOTIDE SEQUENCE [LARGE SCALE GENOMIC DNA]</scope>
    <source>
        <strain evidence="2 3">NE2</strain>
    </source>
</reference>
<feature type="transmembrane region" description="Helical" evidence="1">
    <location>
        <begin position="243"/>
        <end position="262"/>
    </location>
</feature>
<dbReference type="NCBIfam" id="TIGR03079">
    <property type="entry name" value="CH4_NH3mon_ox_B"/>
    <property type="match status" value="1"/>
</dbReference>
<keyword evidence="1" id="KW-0812">Transmembrane</keyword>
<dbReference type="AlphaFoldDB" id="A0A1I3Z8U0"/>
<dbReference type="OrthoDB" id="178549at2"/>
<dbReference type="InterPro" id="IPR023141">
    <property type="entry name" value="NH3_CH4_mOase_suB_hlx_hairpin"/>
</dbReference>